<evidence type="ECO:0000256" key="1">
    <source>
        <dbReference type="ARBA" id="ARBA00022737"/>
    </source>
</evidence>
<dbReference type="Proteomes" id="UP000225706">
    <property type="component" value="Unassembled WGS sequence"/>
</dbReference>
<evidence type="ECO:0000256" key="2">
    <source>
        <dbReference type="ARBA" id="ARBA00022803"/>
    </source>
</evidence>
<keyword evidence="2" id="KW-0802">TPR repeat</keyword>
<dbReference type="AlphaFoldDB" id="A0A2B4RFE8"/>
<reference evidence="4" key="1">
    <citation type="journal article" date="2017" name="bioRxiv">
        <title>Comparative analysis of the genomes of Stylophora pistillata and Acropora digitifera provides evidence for extensive differences between species of corals.</title>
        <authorList>
            <person name="Voolstra C.R."/>
            <person name="Li Y."/>
            <person name="Liew Y.J."/>
            <person name="Baumgarten S."/>
            <person name="Zoccola D."/>
            <person name="Flot J.-F."/>
            <person name="Tambutte S."/>
            <person name="Allemand D."/>
            <person name="Aranda M."/>
        </authorList>
    </citation>
    <scope>NUCLEOTIDE SEQUENCE [LARGE SCALE GENOMIC DNA]</scope>
</reference>
<evidence type="ECO:0000313" key="3">
    <source>
        <dbReference type="EMBL" id="PFX15896.1"/>
    </source>
</evidence>
<comment type="caution">
    <text evidence="3">The sequence shown here is derived from an EMBL/GenBank/DDBJ whole genome shotgun (WGS) entry which is preliminary data.</text>
</comment>
<dbReference type="PANTHER" id="PTHR16263:SF4">
    <property type="entry name" value="TETRATRICOPEPTIDE REPEAT PROTEIN 38"/>
    <property type="match status" value="1"/>
</dbReference>
<proteinExistence type="predicted"/>
<dbReference type="PANTHER" id="PTHR16263">
    <property type="entry name" value="TETRATRICOPEPTIDE REPEAT PROTEIN 38"/>
    <property type="match status" value="1"/>
</dbReference>
<keyword evidence="1" id="KW-0677">Repeat</keyword>
<keyword evidence="4" id="KW-1185">Reference proteome</keyword>
<accession>A0A2B4RFE8</accession>
<dbReference type="InterPro" id="IPR033891">
    <property type="entry name" value="TTC38"/>
</dbReference>
<protein>
    <submittedName>
        <fullName evidence="3">Tetratricopeptide repeat protein 38</fullName>
    </submittedName>
</protein>
<evidence type="ECO:0000313" key="4">
    <source>
        <dbReference type="Proteomes" id="UP000225706"/>
    </source>
</evidence>
<dbReference type="OrthoDB" id="1427555at2759"/>
<organism evidence="3 4">
    <name type="scientific">Stylophora pistillata</name>
    <name type="common">Smooth cauliflower coral</name>
    <dbReference type="NCBI Taxonomy" id="50429"/>
    <lineage>
        <taxon>Eukaryota</taxon>
        <taxon>Metazoa</taxon>
        <taxon>Cnidaria</taxon>
        <taxon>Anthozoa</taxon>
        <taxon>Hexacorallia</taxon>
        <taxon>Scleractinia</taxon>
        <taxon>Astrocoeniina</taxon>
        <taxon>Pocilloporidae</taxon>
        <taxon>Stylophora</taxon>
    </lineage>
</organism>
<gene>
    <name evidence="3" type="primary">Ttc38</name>
    <name evidence="3" type="ORF">AWC38_SpisGene19858</name>
</gene>
<sequence>MFFAFLSLAWRSEGLPLTTSSNDAAKMFDATLTQYTGWYDDSSVNGIEGSVSKMLAADPNFVMGHVISCGLDLISSGKGIYTDQELKSSMLSLEGLTARSNITNRETACQGSQRMGRRGLELNPRDCWSTHAEAHVIEMDGRQDEGIKFLSTTSNDWTVGKRCLSGAMLDLVDASSLLYRLQMEGVDVNDRWRELFHLWESHTDDHILEWQEKGTELSF</sequence>
<name>A0A2B4RFE8_STYPI</name>
<dbReference type="EMBL" id="LSMT01000598">
    <property type="protein sequence ID" value="PFX15896.1"/>
    <property type="molecule type" value="Genomic_DNA"/>
</dbReference>